<feature type="transmembrane region" description="Helical" evidence="7">
    <location>
        <begin position="606"/>
        <end position="624"/>
    </location>
</feature>
<dbReference type="Proteomes" id="UP001230328">
    <property type="component" value="Unassembled WGS sequence"/>
</dbReference>
<feature type="transmembrane region" description="Helical" evidence="7">
    <location>
        <begin position="719"/>
        <end position="739"/>
    </location>
</feature>
<evidence type="ECO:0000256" key="3">
    <source>
        <dbReference type="ARBA" id="ARBA00022475"/>
    </source>
</evidence>
<feature type="transmembrane region" description="Helical" evidence="7">
    <location>
        <begin position="243"/>
        <end position="266"/>
    </location>
</feature>
<gene>
    <name evidence="9" type="ORF">QF035_009426</name>
</gene>
<keyword evidence="6 7" id="KW-0472">Membrane</keyword>
<evidence type="ECO:0000256" key="5">
    <source>
        <dbReference type="ARBA" id="ARBA00022989"/>
    </source>
</evidence>
<feature type="transmembrane region" description="Helical" evidence="7">
    <location>
        <begin position="644"/>
        <end position="667"/>
    </location>
</feature>
<evidence type="ECO:0000256" key="1">
    <source>
        <dbReference type="ARBA" id="ARBA00004651"/>
    </source>
</evidence>
<feature type="domain" description="SSD" evidence="8">
    <location>
        <begin position="241"/>
        <end position="371"/>
    </location>
</feature>
<keyword evidence="5 7" id="KW-1133">Transmembrane helix</keyword>
<dbReference type="PANTHER" id="PTHR33406:SF11">
    <property type="entry name" value="MEMBRANE PROTEIN SCO6666-RELATED"/>
    <property type="match status" value="1"/>
</dbReference>
<proteinExistence type="inferred from homology"/>
<accession>A0ABU0T7Q9</accession>
<feature type="transmembrane region" description="Helical" evidence="7">
    <location>
        <begin position="272"/>
        <end position="293"/>
    </location>
</feature>
<feature type="transmembrane region" description="Helical" evidence="7">
    <location>
        <begin position="688"/>
        <end position="707"/>
    </location>
</feature>
<dbReference type="Pfam" id="PF03176">
    <property type="entry name" value="MMPL"/>
    <property type="match status" value="2"/>
</dbReference>
<evidence type="ECO:0000256" key="4">
    <source>
        <dbReference type="ARBA" id="ARBA00022692"/>
    </source>
</evidence>
<organism evidence="9 10">
    <name type="scientific">Streptomyces umbrinus</name>
    <dbReference type="NCBI Taxonomy" id="67370"/>
    <lineage>
        <taxon>Bacteria</taxon>
        <taxon>Bacillati</taxon>
        <taxon>Actinomycetota</taxon>
        <taxon>Actinomycetes</taxon>
        <taxon>Kitasatosporales</taxon>
        <taxon>Streptomycetaceae</taxon>
        <taxon>Streptomyces</taxon>
        <taxon>Streptomyces phaeochromogenes group</taxon>
    </lineage>
</organism>
<protein>
    <submittedName>
        <fullName evidence="9">RND superfamily putative drug exporter</fullName>
    </submittedName>
</protein>
<evidence type="ECO:0000313" key="10">
    <source>
        <dbReference type="Proteomes" id="UP001230328"/>
    </source>
</evidence>
<keyword evidence="10" id="KW-1185">Reference proteome</keyword>
<feature type="transmembrane region" description="Helical" evidence="7">
    <location>
        <begin position="217"/>
        <end position="236"/>
    </location>
</feature>
<comment type="caution">
    <text evidence="9">The sequence shown here is derived from an EMBL/GenBank/DDBJ whole genome shotgun (WGS) entry which is preliminary data.</text>
</comment>
<comment type="subcellular location">
    <subcellularLocation>
        <location evidence="1">Cell membrane</location>
        <topology evidence="1">Multi-pass membrane protein</topology>
    </subcellularLocation>
</comment>
<dbReference type="RefSeq" id="WP_307528252.1">
    <property type="nucleotide sequence ID" value="NZ_JAUSZI010000002.1"/>
</dbReference>
<name>A0ABU0T7Q9_9ACTN</name>
<evidence type="ECO:0000259" key="8">
    <source>
        <dbReference type="PROSITE" id="PS50156"/>
    </source>
</evidence>
<dbReference type="Gene3D" id="1.20.1640.10">
    <property type="entry name" value="Multidrug efflux transporter AcrB transmembrane domain"/>
    <property type="match status" value="2"/>
</dbReference>
<evidence type="ECO:0000256" key="2">
    <source>
        <dbReference type="ARBA" id="ARBA00010157"/>
    </source>
</evidence>
<evidence type="ECO:0000256" key="6">
    <source>
        <dbReference type="ARBA" id="ARBA00023136"/>
    </source>
</evidence>
<feature type="transmembrane region" description="Helical" evidence="7">
    <location>
        <begin position="321"/>
        <end position="342"/>
    </location>
</feature>
<feature type="transmembrane region" description="Helical" evidence="7">
    <location>
        <begin position="578"/>
        <end position="599"/>
    </location>
</feature>
<feature type="transmembrane region" description="Helical" evidence="7">
    <location>
        <begin position="348"/>
        <end position="369"/>
    </location>
</feature>
<keyword evidence="3" id="KW-1003">Cell membrane</keyword>
<dbReference type="PANTHER" id="PTHR33406">
    <property type="entry name" value="MEMBRANE PROTEIN MJ1562-RELATED"/>
    <property type="match status" value="1"/>
</dbReference>
<dbReference type="InterPro" id="IPR050545">
    <property type="entry name" value="Mycobact_MmpL"/>
</dbReference>
<comment type="similarity">
    <text evidence="2">Belongs to the resistance-nodulation-cell division (RND) (TC 2.A.6) family. MmpL subfamily.</text>
</comment>
<feature type="transmembrane region" description="Helical" evidence="7">
    <location>
        <begin position="400"/>
        <end position="420"/>
    </location>
</feature>
<dbReference type="SUPFAM" id="SSF82866">
    <property type="entry name" value="Multidrug efflux transporter AcrB transmembrane domain"/>
    <property type="match status" value="2"/>
</dbReference>
<dbReference type="InterPro" id="IPR000731">
    <property type="entry name" value="SSD"/>
</dbReference>
<evidence type="ECO:0000313" key="9">
    <source>
        <dbReference type="EMBL" id="MDQ1031844.1"/>
    </source>
</evidence>
<reference evidence="9 10" key="1">
    <citation type="submission" date="2023-07" db="EMBL/GenBank/DDBJ databases">
        <title>Comparative genomics of wheat-associated soil bacteria to identify genetic determinants of phenazine resistance.</title>
        <authorList>
            <person name="Mouncey N."/>
        </authorList>
    </citation>
    <scope>NUCLEOTIDE SEQUENCE [LARGE SCALE GENOMIC DNA]</scope>
    <source>
        <strain evidence="9 10">V2I4</strain>
    </source>
</reference>
<dbReference type="InterPro" id="IPR004869">
    <property type="entry name" value="MMPL_dom"/>
</dbReference>
<feature type="transmembrane region" description="Helical" evidence="7">
    <location>
        <begin position="56"/>
        <end position="74"/>
    </location>
</feature>
<sequence length="779" mass="83065">MSPHPCVESIPAPAFQWIFQRTVSGADDRGRDGSPAKGHTTMLTRLGRLAVRRSRAVLIGVLLTFLGLAAYGAGAQNDLDLARWSSPGTESVRAGDVLREEFGTGNPNLALLVTARDGDVDSARTREAARALAQEVERLPLVTDVTSYWDADSLALRGTDGRRALVLVRLEASATEAREQLATLSPRLTRTTPELTVQVGGQEEISRQVGEQARTDFLRAELFALPAVLLLLVLVYRRTTAALLTVAVGLLSVLGTLAGLRAIAQFTEVSTFAANLALVLGLGLGVDYSLFVISRYREERAAGRPGPDAVVRATAVAGRTVVFSGVTVAVSLSALLVFPFFFLSSFAYAGVLVVVTAVAGAVVFLPAALARWGHRVERPAARTSSGFWHRTALAAMRRPLLAGAGVLTVLLLAASPLLGLRFGLPDERALPDGTSSRTTSEIVHEEFPAEATDTIQVVLTKPITKSLTGAPTEAPTTTAATRAYATELSSIQGVFQVDAPSGTYRDGQRTGAPGQDRLTAPDGRVRLALVPTQETMRGDVPALVERVRDVPAPAGVLVGGYPGETTDFRATLLDRLPLAAGLVLGATYLILFLMTGSVLLPLKATVLNLLSLSVMFGCLVWVFQDGNLSGVLGFTPTGSIEPSIPVLMFCVAYGLSMDYEVFLLSRIKEEHDRTGDTGRAVAEGIRRSAPLITAAAGILALSFLSYATGGVVFLKELGIGTALTILVDATLIRVVLLPVTMRLAGRANWWAPKPLRRFRIKEAPEPEPEPERVLRREYV</sequence>
<dbReference type="EMBL" id="JAUSZI010000002">
    <property type="protein sequence ID" value="MDQ1031844.1"/>
    <property type="molecule type" value="Genomic_DNA"/>
</dbReference>
<keyword evidence="4 7" id="KW-0812">Transmembrane</keyword>
<dbReference type="PROSITE" id="PS50156">
    <property type="entry name" value="SSD"/>
    <property type="match status" value="1"/>
</dbReference>
<evidence type="ECO:0000256" key="7">
    <source>
        <dbReference type="SAM" id="Phobius"/>
    </source>
</evidence>